<dbReference type="InterPro" id="IPR041891">
    <property type="entry name" value="Alpha_CA_prokaryot-like"/>
</dbReference>
<evidence type="ECO:0000256" key="6">
    <source>
        <dbReference type="ARBA" id="ARBA00048348"/>
    </source>
</evidence>
<comment type="similarity">
    <text evidence="1">Belongs to the alpha-carbonic anhydrase family.</text>
</comment>
<feature type="domain" description="Alpha-carbonic anhydrase" evidence="8">
    <location>
        <begin position="28"/>
        <end position="255"/>
    </location>
</feature>
<gene>
    <name evidence="9" type="primary">cah</name>
    <name evidence="9" type="ORF">AWB69_08189</name>
</gene>
<dbReference type="Proteomes" id="UP000054683">
    <property type="component" value="Unassembled WGS sequence"/>
</dbReference>
<feature type="signal peptide" evidence="7">
    <location>
        <begin position="1"/>
        <end position="24"/>
    </location>
</feature>
<dbReference type="SUPFAM" id="SSF51069">
    <property type="entry name" value="Carbonic anhydrase"/>
    <property type="match status" value="1"/>
</dbReference>
<dbReference type="InterPro" id="IPR001148">
    <property type="entry name" value="CA_dom"/>
</dbReference>
<evidence type="ECO:0000256" key="2">
    <source>
        <dbReference type="ARBA" id="ARBA00012925"/>
    </source>
</evidence>
<proteinExistence type="inferred from homology"/>
<evidence type="ECO:0000256" key="3">
    <source>
        <dbReference type="ARBA" id="ARBA00022723"/>
    </source>
</evidence>
<keyword evidence="7" id="KW-0732">Signal</keyword>
<protein>
    <recommendedName>
        <fullName evidence="2">carbonic anhydrase</fullName>
        <ecNumber evidence="2">4.2.1.1</ecNumber>
    </recommendedName>
</protein>
<dbReference type="InterPro" id="IPR036398">
    <property type="entry name" value="CA_dom_sf"/>
</dbReference>
<dbReference type="AlphaFoldDB" id="A0A158JKD5"/>
<dbReference type="PANTHER" id="PTHR18952">
    <property type="entry name" value="CARBONIC ANHYDRASE"/>
    <property type="match status" value="1"/>
</dbReference>
<feature type="chain" id="PRO_5008502111" description="carbonic anhydrase" evidence="7">
    <location>
        <begin position="25"/>
        <end position="255"/>
    </location>
</feature>
<dbReference type="RefSeq" id="WP_062092269.1">
    <property type="nucleotide sequence ID" value="NZ_FCOK02000096.1"/>
</dbReference>
<accession>A0A158JKD5</accession>
<evidence type="ECO:0000256" key="5">
    <source>
        <dbReference type="ARBA" id="ARBA00023239"/>
    </source>
</evidence>
<keyword evidence="4" id="KW-0862">Zinc</keyword>
<evidence type="ECO:0000313" key="10">
    <source>
        <dbReference type="Proteomes" id="UP000054683"/>
    </source>
</evidence>
<evidence type="ECO:0000313" key="9">
    <source>
        <dbReference type="EMBL" id="SAL69324.1"/>
    </source>
</evidence>
<sequence>MNKIKRLSSGAFLLTAFVALTASAEPNHDWTYNGEHGPEHWGEISKDFHACESGRAESPIDIEDVKKAPADMPRLKVNYHSLPIDITNTGHSVQFNAAPGADSVTLGDHAYQLVQFHFHSPGEERFAGKESVMDVHLVHHSDDDKLLVLAVQFKIGDQPNPVIQAMLDRIPHEKGAEFKVKAVMVNPLDLLPKDRGYYTYSGSLTTPPCSEGVTWIEFKEPATITQQQLDAMQRFYHGNQRPVQALNERDVWEVN</sequence>
<reference evidence="9 10" key="1">
    <citation type="submission" date="2016-01" db="EMBL/GenBank/DDBJ databases">
        <authorList>
            <person name="Oliw E.H."/>
        </authorList>
    </citation>
    <scope>NUCLEOTIDE SEQUENCE [LARGE SCALE GENOMIC DNA]</scope>
    <source>
        <strain evidence="9">LMG 27134</strain>
    </source>
</reference>
<dbReference type="PANTHER" id="PTHR18952:SF265">
    <property type="entry name" value="CARBONIC ANHYDRASE"/>
    <property type="match status" value="1"/>
</dbReference>
<dbReference type="Pfam" id="PF00194">
    <property type="entry name" value="Carb_anhydrase"/>
    <property type="match status" value="1"/>
</dbReference>
<evidence type="ECO:0000256" key="1">
    <source>
        <dbReference type="ARBA" id="ARBA00010718"/>
    </source>
</evidence>
<dbReference type="EC" id="4.2.1.1" evidence="2"/>
<dbReference type="GO" id="GO:0008270">
    <property type="term" value="F:zinc ion binding"/>
    <property type="evidence" value="ECO:0007669"/>
    <property type="project" value="InterPro"/>
</dbReference>
<evidence type="ECO:0000256" key="4">
    <source>
        <dbReference type="ARBA" id="ARBA00022833"/>
    </source>
</evidence>
<dbReference type="SMART" id="SM01057">
    <property type="entry name" value="Carb_anhydrase"/>
    <property type="match status" value="1"/>
</dbReference>
<dbReference type="CDD" id="cd03124">
    <property type="entry name" value="alpha_CA_prokaryotic_like"/>
    <property type="match status" value="1"/>
</dbReference>
<organism evidence="9 10">
    <name type="scientific">Caballeronia udeis</name>
    <dbReference type="NCBI Taxonomy" id="1232866"/>
    <lineage>
        <taxon>Bacteria</taxon>
        <taxon>Pseudomonadati</taxon>
        <taxon>Pseudomonadota</taxon>
        <taxon>Betaproteobacteria</taxon>
        <taxon>Burkholderiales</taxon>
        <taxon>Burkholderiaceae</taxon>
        <taxon>Caballeronia</taxon>
    </lineage>
</organism>
<keyword evidence="5 9" id="KW-0456">Lyase</keyword>
<dbReference type="Gene3D" id="3.10.200.10">
    <property type="entry name" value="Alpha carbonic anhydrase"/>
    <property type="match status" value="1"/>
</dbReference>
<dbReference type="GO" id="GO:0004089">
    <property type="term" value="F:carbonate dehydratase activity"/>
    <property type="evidence" value="ECO:0007669"/>
    <property type="project" value="UniProtKB-EC"/>
</dbReference>
<dbReference type="PROSITE" id="PS51144">
    <property type="entry name" value="ALPHA_CA_2"/>
    <property type="match status" value="1"/>
</dbReference>
<dbReference type="InterPro" id="IPR023561">
    <property type="entry name" value="Carbonic_anhydrase_a-class"/>
</dbReference>
<name>A0A158JKD5_9BURK</name>
<evidence type="ECO:0000256" key="7">
    <source>
        <dbReference type="SAM" id="SignalP"/>
    </source>
</evidence>
<dbReference type="EMBL" id="FCOK02000096">
    <property type="protein sequence ID" value="SAL69324.1"/>
    <property type="molecule type" value="Genomic_DNA"/>
</dbReference>
<keyword evidence="3" id="KW-0479">Metal-binding</keyword>
<evidence type="ECO:0000259" key="8">
    <source>
        <dbReference type="PROSITE" id="PS51144"/>
    </source>
</evidence>
<comment type="catalytic activity">
    <reaction evidence="6">
        <text>hydrogencarbonate + H(+) = CO2 + H2O</text>
        <dbReference type="Rhea" id="RHEA:10748"/>
        <dbReference type="ChEBI" id="CHEBI:15377"/>
        <dbReference type="ChEBI" id="CHEBI:15378"/>
        <dbReference type="ChEBI" id="CHEBI:16526"/>
        <dbReference type="ChEBI" id="CHEBI:17544"/>
        <dbReference type="EC" id="4.2.1.1"/>
    </reaction>
</comment>